<protein>
    <submittedName>
        <fullName evidence="2">DUF2075 domain-containing protein</fullName>
    </submittedName>
</protein>
<dbReference type="RefSeq" id="WP_249318418.1">
    <property type="nucleotide sequence ID" value="NZ_JACRSN010000004.1"/>
</dbReference>
<accession>A0A926D9Y4</accession>
<dbReference type="InterPro" id="IPR027417">
    <property type="entry name" value="P-loop_NTPase"/>
</dbReference>
<organism evidence="2 3">
    <name type="scientific">Yeguia hominis</name>
    <dbReference type="NCBI Taxonomy" id="2763662"/>
    <lineage>
        <taxon>Bacteria</taxon>
        <taxon>Bacillati</taxon>
        <taxon>Bacillota</taxon>
        <taxon>Clostridia</taxon>
        <taxon>Eubacteriales</taxon>
        <taxon>Yeguiaceae</taxon>
        <taxon>Yeguia</taxon>
    </lineage>
</organism>
<dbReference type="EMBL" id="JACRSN010000004">
    <property type="protein sequence ID" value="MBC8533085.1"/>
    <property type="molecule type" value="Genomic_DNA"/>
</dbReference>
<feature type="domain" description="Schlafen group 3-like DNA/RNA helicase" evidence="1">
    <location>
        <begin position="234"/>
        <end position="622"/>
    </location>
</feature>
<evidence type="ECO:0000313" key="3">
    <source>
        <dbReference type="Proteomes" id="UP000651482"/>
    </source>
</evidence>
<dbReference type="InterPro" id="IPR018647">
    <property type="entry name" value="SLFN_3-like_DNA/RNA_helicase"/>
</dbReference>
<sequence>MKREYYTASIADFLSDDPEYVLGQLLINDEFETTDLQKNAWRREIEILQGQLYDFPDGEIAFEYTIPRIGHRIDVVCIIRGIIFLLEFKVGDKVYKKATDDQVVDYALDLKYFHEASQNRYIVPISVSTEAPNAENRIFFMEDQIAEVLHSNKKTISSTITTILGTASDASLSMTAWGNSRYAPTPTIIEAAQALYRNHSVDDISRNDAGAQNLTETTAAISRIIDDCKVNGRKAICFVTGVPGAGKTLAGLNIANSRHQFEANEHAVFLSGNGPLVDVLQAALAKDCAMREGITVAEAKRRTKAFVQIIHKFRDEALMTEQPPTEKVVIFDEAQRAWDEANLTEFMRRKKGIADFDQSEPEFLIHIMDRHKDWATIVCLVGGGQEIYTGEAGIEDWFRTLKKDYPDWDVYLSDKMTDSEYIGKSSVDQLLGGRDYTVEPSLHLGVSLRSFRSEKLAAFTKALLDNHAEQAAAVYSEFCEKYPIVITRNFDKAKGWVRKKARGTERYGLLASSEGKRLRGAGIWVPSEINHVGWFLNGKDNVDSSYYLEVAASEFKVQGLEIDYGLLAWDADLRRSNGDFDFYRFRGTSWNHINIEKRQKYLKNAYRVLLTRARQGMVIYVPQGVPSEDDPTRNYIYYDEIYEYLKKCGIKDL</sequence>
<gene>
    <name evidence="2" type="ORF">IAG03_03505</name>
</gene>
<dbReference type="Gene3D" id="3.40.50.300">
    <property type="entry name" value="P-loop containing nucleotide triphosphate hydrolases"/>
    <property type="match status" value="1"/>
</dbReference>
<dbReference type="AlphaFoldDB" id="A0A926D9Y4"/>
<dbReference type="Proteomes" id="UP000651482">
    <property type="component" value="Unassembled WGS sequence"/>
</dbReference>
<evidence type="ECO:0000313" key="2">
    <source>
        <dbReference type="EMBL" id="MBC8533085.1"/>
    </source>
</evidence>
<name>A0A926D9Y4_9FIRM</name>
<reference evidence="2" key="1">
    <citation type="submission" date="2020-08" db="EMBL/GenBank/DDBJ databases">
        <title>Genome public.</title>
        <authorList>
            <person name="Liu C."/>
            <person name="Sun Q."/>
        </authorList>
    </citation>
    <scope>NUCLEOTIDE SEQUENCE</scope>
    <source>
        <strain evidence="2">NSJ-40</strain>
    </source>
</reference>
<proteinExistence type="predicted"/>
<comment type="caution">
    <text evidence="2">The sequence shown here is derived from an EMBL/GenBank/DDBJ whole genome shotgun (WGS) entry which is preliminary data.</text>
</comment>
<dbReference type="Pfam" id="PF09848">
    <property type="entry name" value="SLFN-g3_helicase"/>
    <property type="match status" value="1"/>
</dbReference>
<dbReference type="SUPFAM" id="SSF52540">
    <property type="entry name" value="P-loop containing nucleoside triphosphate hydrolases"/>
    <property type="match status" value="1"/>
</dbReference>
<evidence type="ECO:0000259" key="1">
    <source>
        <dbReference type="Pfam" id="PF09848"/>
    </source>
</evidence>
<keyword evidence="3" id="KW-1185">Reference proteome</keyword>